<evidence type="ECO:0000256" key="1">
    <source>
        <dbReference type="ARBA" id="ARBA00004123"/>
    </source>
</evidence>
<evidence type="ECO:0000256" key="3">
    <source>
        <dbReference type="ARBA" id="ARBA00023015"/>
    </source>
</evidence>
<keyword evidence="4" id="KW-0238">DNA-binding</keyword>
<accession>A0AAP0IXI0</accession>
<dbReference type="InterPro" id="IPR001005">
    <property type="entry name" value="SANT/Myb"/>
</dbReference>
<dbReference type="PROSITE" id="PS50090">
    <property type="entry name" value="MYB_LIKE"/>
    <property type="match status" value="1"/>
</dbReference>
<name>A0AAP0IXI0_9MAGN</name>
<evidence type="ECO:0000259" key="7">
    <source>
        <dbReference type="PROSITE" id="PS50090"/>
    </source>
</evidence>
<proteinExistence type="predicted"/>
<feature type="domain" description="HTH myb-type" evidence="8">
    <location>
        <begin position="25"/>
        <end position="53"/>
    </location>
</feature>
<dbReference type="InterPro" id="IPR009057">
    <property type="entry name" value="Homeodomain-like_sf"/>
</dbReference>
<feature type="domain" description="Myb-like" evidence="7">
    <location>
        <begin position="11"/>
        <end position="49"/>
    </location>
</feature>
<dbReference type="Proteomes" id="UP001417504">
    <property type="component" value="Unassembled WGS sequence"/>
</dbReference>
<evidence type="ECO:0000256" key="6">
    <source>
        <dbReference type="ARBA" id="ARBA00023242"/>
    </source>
</evidence>
<dbReference type="InterPro" id="IPR017930">
    <property type="entry name" value="Myb_dom"/>
</dbReference>
<dbReference type="CDD" id="cd00167">
    <property type="entry name" value="SANT"/>
    <property type="match status" value="1"/>
</dbReference>
<keyword evidence="10" id="KW-1185">Reference proteome</keyword>
<comment type="caution">
    <text evidence="9">The sequence shown here is derived from an EMBL/GenBank/DDBJ whole genome shotgun (WGS) entry which is preliminary data.</text>
</comment>
<dbReference type="PANTHER" id="PTHR47997:SF73">
    <property type="entry name" value="TRANSCRIPTION FACTOR MYB83-LIKE"/>
    <property type="match status" value="1"/>
</dbReference>
<dbReference type="SUPFAM" id="SSF46689">
    <property type="entry name" value="Homeodomain-like"/>
    <property type="match status" value="1"/>
</dbReference>
<gene>
    <name evidence="9" type="ORF">Sjap_013110</name>
</gene>
<keyword evidence="5" id="KW-0804">Transcription</keyword>
<dbReference type="GO" id="GO:0003677">
    <property type="term" value="F:DNA binding"/>
    <property type="evidence" value="ECO:0007669"/>
    <property type="project" value="UniProtKB-KW"/>
</dbReference>
<dbReference type="PROSITE" id="PS51294">
    <property type="entry name" value="HTH_MYB"/>
    <property type="match status" value="1"/>
</dbReference>
<organism evidence="9 10">
    <name type="scientific">Stephania japonica</name>
    <dbReference type="NCBI Taxonomy" id="461633"/>
    <lineage>
        <taxon>Eukaryota</taxon>
        <taxon>Viridiplantae</taxon>
        <taxon>Streptophyta</taxon>
        <taxon>Embryophyta</taxon>
        <taxon>Tracheophyta</taxon>
        <taxon>Spermatophyta</taxon>
        <taxon>Magnoliopsida</taxon>
        <taxon>Ranunculales</taxon>
        <taxon>Menispermaceae</taxon>
        <taxon>Menispermoideae</taxon>
        <taxon>Cissampelideae</taxon>
        <taxon>Stephania</taxon>
    </lineage>
</organism>
<evidence type="ECO:0000256" key="2">
    <source>
        <dbReference type="ARBA" id="ARBA00022737"/>
    </source>
</evidence>
<dbReference type="EMBL" id="JBBNAE010000005">
    <property type="protein sequence ID" value="KAK9123508.1"/>
    <property type="molecule type" value="Genomic_DNA"/>
</dbReference>
<keyword evidence="3" id="KW-0805">Transcription regulation</keyword>
<reference evidence="9 10" key="1">
    <citation type="submission" date="2024-01" db="EMBL/GenBank/DDBJ databases">
        <title>Genome assemblies of Stephania.</title>
        <authorList>
            <person name="Yang L."/>
        </authorList>
    </citation>
    <scope>NUCLEOTIDE SEQUENCE [LARGE SCALE GENOMIC DNA]</scope>
    <source>
        <strain evidence="9">QJT</strain>
        <tissue evidence="9">Leaf</tissue>
    </source>
</reference>
<dbReference type="InterPro" id="IPR051953">
    <property type="entry name" value="Plant_SW-associated_TFs"/>
</dbReference>
<dbReference type="PANTHER" id="PTHR47997">
    <property type="entry name" value="MYB DOMAIN PROTEIN 55"/>
    <property type="match status" value="1"/>
</dbReference>
<comment type="subcellular location">
    <subcellularLocation>
        <location evidence="1">Nucleus</location>
    </subcellularLocation>
</comment>
<evidence type="ECO:0000256" key="5">
    <source>
        <dbReference type="ARBA" id="ARBA00023163"/>
    </source>
</evidence>
<dbReference type="Pfam" id="PF00249">
    <property type="entry name" value="Myb_DNA-binding"/>
    <property type="match status" value="1"/>
</dbReference>
<evidence type="ECO:0000259" key="8">
    <source>
        <dbReference type="PROSITE" id="PS51294"/>
    </source>
</evidence>
<dbReference type="AlphaFoldDB" id="A0AAP0IXI0"/>
<sequence>MSVYHNRNIRQNFGMTKPRSITKYRWSQIAARLPGRTDNEIKNFWNSTTKRRQKSNTTTSTSRYNQDTIFEPREIVEGWFMETDVFDTLVTTCMPSSSSTSSSPTASINLASGAIGNRFAPSCLVEANFDVAAASRFNNSSCLTPIDQMGIDLCGIKFGRNDNSMIRTLHGELLLSPLESININEDDKATVVDYNIDDHDHNFMTNNMMGKKIID</sequence>
<evidence type="ECO:0000256" key="4">
    <source>
        <dbReference type="ARBA" id="ARBA00023125"/>
    </source>
</evidence>
<keyword evidence="2" id="KW-0677">Repeat</keyword>
<dbReference type="GO" id="GO:0005634">
    <property type="term" value="C:nucleus"/>
    <property type="evidence" value="ECO:0007669"/>
    <property type="project" value="UniProtKB-SubCell"/>
</dbReference>
<keyword evidence="6" id="KW-0539">Nucleus</keyword>
<evidence type="ECO:0000313" key="10">
    <source>
        <dbReference type="Proteomes" id="UP001417504"/>
    </source>
</evidence>
<dbReference type="Gene3D" id="1.10.10.60">
    <property type="entry name" value="Homeodomain-like"/>
    <property type="match status" value="1"/>
</dbReference>
<protein>
    <submittedName>
        <fullName evidence="9">Uncharacterized protein</fullName>
    </submittedName>
</protein>
<evidence type="ECO:0000313" key="9">
    <source>
        <dbReference type="EMBL" id="KAK9123508.1"/>
    </source>
</evidence>